<name>A0A8H6HS45_9AGAR</name>
<evidence type="ECO:0000313" key="2">
    <source>
        <dbReference type="EMBL" id="KAF6751780.1"/>
    </source>
</evidence>
<reference evidence="2 3" key="1">
    <citation type="submission" date="2020-07" db="EMBL/GenBank/DDBJ databases">
        <title>Comparative genomics of pyrophilous fungi reveals a link between fire events and developmental genes.</title>
        <authorList>
            <consortium name="DOE Joint Genome Institute"/>
            <person name="Steindorff A.S."/>
            <person name="Carver A."/>
            <person name="Calhoun S."/>
            <person name="Stillman K."/>
            <person name="Liu H."/>
            <person name="Lipzen A."/>
            <person name="Pangilinan J."/>
            <person name="Labutti K."/>
            <person name="Bruns T.D."/>
            <person name="Grigoriev I.V."/>
        </authorList>
    </citation>
    <scope>NUCLEOTIDE SEQUENCE [LARGE SCALE GENOMIC DNA]</scope>
    <source>
        <strain evidence="2 3">CBS 144469</strain>
    </source>
</reference>
<keyword evidence="3" id="KW-1185">Reference proteome</keyword>
<accession>A0A8H6HS45</accession>
<protein>
    <submittedName>
        <fullName evidence="2">Uncharacterized protein</fullName>
    </submittedName>
</protein>
<evidence type="ECO:0000256" key="1">
    <source>
        <dbReference type="SAM" id="MobiDB-lite"/>
    </source>
</evidence>
<sequence length="487" mass="54317">MSNQKCQVHPTPESCNSPTRASPNGSQLCLARFPRDPRPPSNIDDMLPVQRTILPGGGHDQTVPVEIIRHIATFRCCPPPSYTYNSIDDAYPLDATDLPHHQCDWVSTNFLLASSAFYSQVADLSWQSPRAISPRALRAILDAPSTSPTDIDIFRQRLAIASITVETITVDFLSFRNMDEATHVDHSSLSSENNELFVPPDIIRHIATFRCIPPPCYTFNRVDDVYPLDAPGLAHHRCEWTAPELLLTSSAIYSDVYDLSWQSPRVHTVRALRSVLEGAFRPYLRRGESRTPAECIRCIDIVMELSVTQWEDVLPTLFHSLSQLRILILSDRTHSFLSLDGCSPSNVPIGPRPWGSSFPRSLTQVLLSSHNLGVNMDDLVLLSLEVPQLERLQVAKFNDPHYISLQDTVTSPSYFFPSLVWLSLGTFLRSPDDAISITSRGAKAFTTLLRALSVASGLRRLTRFTVPAFTPYPFLANIIDRLGATPA</sequence>
<dbReference type="Proteomes" id="UP000521943">
    <property type="component" value="Unassembled WGS sequence"/>
</dbReference>
<dbReference type="AlphaFoldDB" id="A0A8H6HS45"/>
<dbReference type="EMBL" id="JACGCI010000048">
    <property type="protein sequence ID" value="KAF6751780.1"/>
    <property type="molecule type" value="Genomic_DNA"/>
</dbReference>
<gene>
    <name evidence="2" type="ORF">DFP72DRAFT_850592</name>
</gene>
<comment type="caution">
    <text evidence="2">The sequence shown here is derived from an EMBL/GenBank/DDBJ whole genome shotgun (WGS) entry which is preliminary data.</text>
</comment>
<evidence type="ECO:0000313" key="3">
    <source>
        <dbReference type="Proteomes" id="UP000521943"/>
    </source>
</evidence>
<proteinExistence type="predicted"/>
<feature type="region of interest" description="Disordered" evidence="1">
    <location>
        <begin position="1"/>
        <end position="27"/>
    </location>
</feature>
<organism evidence="2 3">
    <name type="scientific">Ephemerocybe angulata</name>
    <dbReference type="NCBI Taxonomy" id="980116"/>
    <lineage>
        <taxon>Eukaryota</taxon>
        <taxon>Fungi</taxon>
        <taxon>Dikarya</taxon>
        <taxon>Basidiomycota</taxon>
        <taxon>Agaricomycotina</taxon>
        <taxon>Agaricomycetes</taxon>
        <taxon>Agaricomycetidae</taxon>
        <taxon>Agaricales</taxon>
        <taxon>Agaricineae</taxon>
        <taxon>Psathyrellaceae</taxon>
        <taxon>Ephemerocybe</taxon>
    </lineage>
</organism>
<feature type="compositionally biased region" description="Polar residues" evidence="1">
    <location>
        <begin position="13"/>
        <end position="27"/>
    </location>
</feature>